<accession>A0A0L8FP22</accession>
<dbReference type="AlphaFoldDB" id="A0A0L8FP22"/>
<reference evidence="1" key="1">
    <citation type="submission" date="2015-07" db="EMBL/GenBank/DDBJ databases">
        <title>MeaNS - Measles Nucleotide Surveillance Program.</title>
        <authorList>
            <person name="Tran T."/>
            <person name="Druce J."/>
        </authorList>
    </citation>
    <scope>NUCLEOTIDE SEQUENCE</scope>
    <source>
        <strain evidence="1">UCB-OBI-ISO-001</strain>
        <tissue evidence="1">Gonad</tissue>
    </source>
</reference>
<gene>
    <name evidence="1" type="ORF">OCBIM_22012300mg</name>
</gene>
<dbReference type="EMBL" id="KQ428115">
    <property type="protein sequence ID" value="KOF66432.1"/>
    <property type="molecule type" value="Genomic_DNA"/>
</dbReference>
<organism evidence="1">
    <name type="scientific">Octopus bimaculoides</name>
    <name type="common">California two-spotted octopus</name>
    <dbReference type="NCBI Taxonomy" id="37653"/>
    <lineage>
        <taxon>Eukaryota</taxon>
        <taxon>Metazoa</taxon>
        <taxon>Spiralia</taxon>
        <taxon>Lophotrochozoa</taxon>
        <taxon>Mollusca</taxon>
        <taxon>Cephalopoda</taxon>
        <taxon>Coleoidea</taxon>
        <taxon>Octopodiformes</taxon>
        <taxon>Octopoda</taxon>
        <taxon>Incirrata</taxon>
        <taxon>Octopodidae</taxon>
        <taxon>Octopus</taxon>
    </lineage>
</organism>
<name>A0A0L8FP22_OCTBM</name>
<evidence type="ECO:0000313" key="1">
    <source>
        <dbReference type="EMBL" id="KOF66432.1"/>
    </source>
</evidence>
<protein>
    <submittedName>
        <fullName evidence="1">Uncharacterized protein</fullName>
    </submittedName>
</protein>
<proteinExistence type="predicted"/>
<sequence length="72" mass="8049">MNQCSDSFSKDDLRVAILNITVQTHVLRGCHRFTCQSLGHCLLMIMSSFNGWAFSLVMSTSDTNTPNVKLLI</sequence>